<dbReference type="EMBL" id="BSXS01005662">
    <property type="protein sequence ID" value="GME84662.1"/>
    <property type="molecule type" value="Genomic_DNA"/>
</dbReference>
<reference evidence="1" key="1">
    <citation type="submission" date="2023-04" db="EMBL/GenBank/DDBJ databases">
        <title>Ambrosiozyma monospora NBRC 10751.</title>
        <authorList>
            <person name="Ichikawa N."/>
            <person name="Sato H."/>
            <person name="Tonouchi N."/>
        </authorList>
    </citation>
    <scope>NUCLEOTIDE SEQUENCE</scope>
    <source>
        <strain evidence="1">NBRC 10751</strain>
    </source>
</reference>
<organism evidence="1 2">
    <name type="scientific">Ambrosiozyma monospora</name>
    <name type="common">Yeast</name>
    <name type="synonym">Endomycopsis monosporus</name>
    <dbReference type="NCBI Taxonomy" id="43982"/>
    <lineage>
        <taxon>Eukaryota</taxon>
        <taxon>Fungi</taxon>
        <taxon>Dikarya</taxon>
        <taxon>Ascomycota</taxon>
        <taxon>Saccharomycotina</taxon>
        <taxon>Pichiomycetes</taxon>
        <taxon>Pichiales</taxon>
        <taxon>Pichiaceae</taxon>
        <taxon>Ambrosiozyma</taxon>
    </lineage>
</organism>
<protein>
    <submittedName>
        <fullName evidence="1">Unnamed protein product</fullName>
    </submittedName>
</protein>
<name>A0ACB5TB87_AMBMO</name>
<evidence type="ECO:0000313" key="1">
    <source>
        <dbReference type="EMBL" id="GME84662.1"/>
    </source>
</evidence>
<proteinExistence type="predicted"/>
<evidence type="ECO:0000313" key="2">
    <source>
        <dbReference type="Proteomes" id="UP001165064"/>
    </source>
</evidence>
<dbReference type="Proteomes" id="UP001165064">
    <property type="component" value="Unassembled WGS sequence"/>
</dbReference>
<gene>
    <name evidence="1" type="ORF">Amon02_000700000</name>
</gene>
<accession>A0ACB5TB87</accession>
<sequence>MKYPSLRIQTEVGMRHDFDRVYTRAYQRGININSTFDYIREMSGYPKNSELPSVVKVKVGSGILIKRYNPLTFTPNPSLRTLKLLALDFDCVSFTTEIDYCGLNFIEKLTLIGPFDKLESLCLPTNLRSLHLQADKPQGWGNLKSVQFPVISNCDQLHNFKNLKLLAFESKVVSQFVKNLPVSIENFVIIIRAHHSDIRSGTIWENLSFSDFNVKRLTNIYTFQLSVACKEIDLFELPKNVRFLELNFGVPKDFARVTSCLFQIPDVNLPVEKRGARASLITRYATEYLDLSLLNFDRFLAILIKRPGCFANRTVIKLVDVSSTLNSFILEKCYESECDANHNHFSLNIPKITCNMPRCGMLQYGEAMKFEGN</sequence>
<comment type="caution">
    <text evidence="1">The sequence shown here is derived from an EMBL/GenBank/DDBJ whole genome shotgun (WGS) entry which is preliminary data.</text>
</comment>
<keyword evidence="2" id="KW-1185">Reference proteome</keyword>